<comment type="caution">
    <text evidence="6">The sequence shown here is derived from an EMBL/GenBank/DDBJ whole genome shotgun (WGS) entry which is preliminary data.</text>
</comment>
<dbReference type="RefSeq" id="WP_147076944.1">
    <property type="nucleotide sequence ID" value="NZ_BJZT01000007.1"/>
</dbReference>
<feature type="region of interest" description="Disordered" evidence="5">
    <location>
        <begin position="1"/>
        <end position="22"/>
    </location>
</feature>
<dbReference type="CDD" id="cd00614">
    <property type="entry name" value="CGS_like"/>
    <property type="match status" value="1"/>
</dbReference>
<dbReference type="InterPro" id="IPR015421">
    <property type="entry name" value="PyrdxlP-dep_Trfase_major"/>
</dbReference>
<comment type="similarity">
    <text evidence="4">Belongs to the trans-sulfuration enzymes family.</text>
</comment>
<evidence type="ECO:0000313" key="7">
    <source>
        <dbReference type="Proteomes" id="UP000321258"/>
    </source>
</evidence>
<dbReference type="PANTHER" id="PTHR11808:SF85">
    <property type="entry name" value="CYSTATHIONINE GAMMA-LYASE-RELATED"/>
    <property type="match status" value="1"/>
</dbReference>
<dbReference type="PANTHER" id="PTHR11808">
    <property type="entry name" value="TRANS-SULFURATION ENZYME FAMILY MEMBER"/>
    <property type="match status" value="1"/>
</dbReference>
<dbReference type="GO" id="GO:0019346">
    <property type="term" value="P:transsulfuration"/>
    <property type="evidence" value="ECO:0007669"/>
    <property type="project" value="InterPro"/>
</dbReference>
<sequence length="403" mass="42625">MPPNSQPPDPDAAEPGDEPAAPYAKRTLAAQAMGQIDPVTKAVVPPIHVSTTFQRDPDNAYTSGFAYGRADNATVREAESVMAMLEEAEGALLFGSGMAAAAAVFCALEPGDHIIAPRVMYWGLRRWLQQEGPRLQLSVDFVDTETPERLRAAMRPGATKLVWIESPGNPLWTVTDIAASAEIAHAGGARLAVDSTAASPIHTRPLGLGADIVMHSATKVLNGHSDVIAGVLAVRQADAFWERITAIRAGWGAILGPFEAYLLMRSLRTLHLRASAQATGAAVLAERLSGHPLVSGVLYPGLAGHPGHAIAARQMENGFGFMLSIRVTGGEEAAIATAAHVRLWKRATSLGGVESLIEHRASVEGPGTPCPPDLLRLSTGIEDPGDLFDDLDQALRAAHDRAR</sequence>
<dbReference type="Proteomes" id="UP000321258">
    <property type="component" value="Unassembled WGS sequence"/>
</dbReference>
<organism evidence="6 7">
    <name type="scientific">Methylobacterium haplocladii</name>
    <dbReference type="NCBI Taxonomy" id="1176176"/>
    <lineage>
        <taxon>Bacteria</taxon>
        <taxon>Pseudomonadati</taxon>
        <taxon>Pseudomonadota</taxon>
        <taxon>Alphaproteobacteria</taxon>
        <taxon>Hyphomicrobiales</taxon>
        <taxon>Methylobacteriaceae</taxon>
        <taxon>Methylobacterium</taxon>
    </lineage>
</organism>
<protein>
    <submittedName>
        <fullName evidence="6">Cystathionine gamma-synthase</fullName>
    </submittedName>
</protein>
<dbReference type="InterPro" id="IPR015424">
    <property type="entry name" value="PyrdxlP-dep_Trfase"/>
</dbReference>
<feature type="compositionally biased region" description="Pro residues" evidence="5">
    <location>
        <begin position="1"/>
        <end position="10"/>
    </location>
</feature>
<evidence type="ECO:0000313" key="6">
    <source>
        <dbReference type="EMBL" id="GEO98517.1"/>
    </source>
</evidence>
<dbReference type="SUPFAM" id="SSF53383">
    <property type="entry name" value="PLP-dependent transferases"/>
    <property type="match status" value="1"/>
</dbReference>
<dbReference type="InterPro" id="IPR000277">
    <property type="entry name" value="Cys/Met-Metab_PyrdxlP-dep_enz"/>
</dbReference>
<dbReference type="FunFam" id="3.40.640.10:FF:000046">
    <property type="entry name" value="Cystathionine gamma-lyase"/>
    <property type="match status" value="1"/>
</dbReference>
<dbReference type="GO" id="GO:0030170">
    <property type="term" value="F:pyridoxal phosphate binding"/>
    <property type="evidence" value="ECO:0007669"/>
    <property type="project" value="InterPro"/>
</dbReference>
<evidence type="ECO:0000256" key="1">
    <source>
        <dbReference type="ARBA" id="ARBA00001933"/>
    </source>
</evidence>
<comment type="cofactor">
    <cofactor evidence="1 4">
        <name>pyridoxal 5'-phosphate</name>
        <dbReference type="ChEBI" id="CHEBI:597326"/>
    </cofactor>
</comment>
<evidence type="ECO:0000256" key="3">
    <source>
        <dbReference type="PIRSR" id="PIRSR001434-2"/>
    </source>
</evidence>
<dbReference type="GO" id="GO:0019343">
    <property type="term" value="P:cysteine biosynthetic process via cystathionine"/>
    <property type="evidence" value="ECO:0007669"/>
    <property type="project" value="TreeGrafter"/>
</dbReference>
<dbReference type="GO" id="GO:0005737">
    <property type="term" value="C:cytoplasm"/>
    <property type="evidence" value="ECO:0007669"/>
    <property type="project" value="TreeGrafter"/>
</dbReference>
<dbReference type="EMBL" id="BJZT01000007">
    <property type="protein sequence ID" value="GEO98517.1"/>
    <property type="molecule type" value="Genomic_DNA"/>
</dbReference>
<gene>
    <name evidence="6" type="primary">metB</name>
    <name evidence="6" type="ORF">MHA02_09050</name>
</gene>
<dbReference type="OrthoDB" id="9805807at2"/>
<keyword evidence="2 3" id="KW-0663">Pyridoxal phosphate</keyword>
<evidence type="ECO:0000256" key="4">
    <source>
        <dbReference type="RuleBase" id="RU362118"/>
    </source>
</evidence>
<evidence type="ECO:0000256" key="2">
    <source>
        <dbReference type="ARBA" id="ARBA00022898"/>
    </source>
</evidence>
<name>A0A512ILC6_9HYPH</name>
<dbReference type="AlphaFoldDB" id="A0A512ILC6"/>
<dbReference type="PIRSF" id="PIRSF001434">
    <property type="entry name" value="CGS"/>
    <property type="match status" value="1"/>
</dbReference>
<feature type="modified residue" description="N6-(pyridoxal phosphate)lysine" evidence="3">
    <location>
        <position position="219"/>
    </location>
</feature>
<evidence type="ECO:0000256" key="5">
    <source>
        <dbReference type="SAM" id="MobiDB-lite"/>
    </source>
</evidence>
<keyword evidence="7" id="KW-1185">Reference proteome</keyword>
<proteinExistence type="inferred from homology"/>
<dbReference type="GO" id="GO:0004123">
    <property type="term" value="F:cystathionine gamma-lyase activity"/>
    <property type="evidence" value="ECO:0007669"/>
    <property type="project" value="TreeGrafter"/>
</dbReference>
<dbReference type="Gene3D" id="3.90.1150.10">
    <property type="entry name" value="Aspartate Aminotransferase, domain 1"/>
    <property type="match status" value="1"/>
</dbReference>
<dbReference type="Gene3D" id="3.40.640.10">
    <property type="entry name" value="Type I PLP-dependent aspartate aminotransferase-like (Major domain)"/>
    <property type="match status" value="1"/>
</dbReference>
<accession>A0A512ILC6</accession>
<dbReference type="Pfam" id="PF01053">
    <property type="entry name" value="Cys_Met_Meta_PP"/>
    <property type="match status" value="1"/>
</dbReference>
<reference evidence="6 7" key="1">
    <citation type="submission" date="2019-07" db="EMBL/GenBank/DDBJ databases">
        <title>Whole genome shotgun sequence of Methylobacterium haplocladii NBRC 107714.</title>
        <authorList>
            <person name="Hosoyama A."/>
            <person name="Uohara A."/>
            <person name="Ohji S."/>
            <person name="Ichikawa N."/>
        </authorList>
    </citation>
    <scope>NUCLEOTIDE SEQUENCE [LARGE SCALE GENOMIC DNA]</scope>
    <source>
        <strain evidence="6 7">NBRC 107714</strain>
    </source>
</reference>
<dbReference type="InterPro" id="IPR015422">
    <property type="entry name" value="PyrdxlP-dep_Trfase_small"/>
</dbReference>